<dbReference type="OrthoDB" id="5951542at2759"/>
<dbReference type="AlphaFoldDB" id="A0A7E5WDL0"/>
<keyword evidence="3" id="KW-1185">Reference proteome</keyword>
<dbReference type="InterPro" id="IPR013320">
    <property type="entry name" value="ConA-like_dom_sf"/>
</dbReference>
<dbReference type="InterPro" id="IPR050672">
    <property type="entry name" value="FBXO45-Fsn/SPSB_families"/>
</dbReference>
<dbReference type="InterPro" id="IPR001870">
    <property type="entry name" value="B30.2/SPRY"/>
</dbReference>
<dbReference type="CDD" id="cd12876">
    <property type="entry name" value="SPRY_SOCS3"/>
    <property type="match status" value="1"/>
</dbReference>
<dbReference type="KEGG" id="tnl:113501757"/>
<protein>
    <submittedName>
        <fullName evidence="4">SPRY domain-containing SOCS box protein 3-like isoform X1</fullName>
    </submittedName>
</protein>
<dbReference type="InParanoid" id="A0A7E5WDL0"/>
<organism evidence="3 4">
    <name type="scientific">Trichoplusia ni</name>
    <name type="common">Cabbage looper</name>
    <dbReference type="NCBI Taxonomy" id="7111"/>
    <lineage>
        <taxon>Eukaryota</taxon>
        <taxon>Metazoa</taxon>
        <taxon>Ecdysozoa</taxon>
        <taxon>Arthropoda</taxon>
        <taxon>Hexapoda</taxon>
        <taxon>Insecta</taxon>
        <taxon>Pterygota</taxon>
        <taxon>Neoptera</taxon>
        <taxon>Endopterygota</taxon>
        <taxon>Lepidoptera</taxon>
        <taxon>Glossata</taxon>
        <taxon>Ditrysia</taxon>
        <taxon>Noctuoidea</taxon>
        <taxon>Noctuidae</taxon>
        <taxon>Plusiinae</taxon>
        <taxon>Trichoplusia</taxon>
    </lineage>
</organism>
<keyword evidence="1" id="KW-0833">Ubl conjugation pathway</keyword>
<reference evidence="4" key="1">
    <citation type="submission" date="2025-08" db="UniProtKB">
        <authorList>
            <consortium name="RefSeq"/>
        </authorList>
    </citation>
    <scope>IDENTIFICATION</scope>
</reference>
<dbReference type="PANTHER" id="PTHR12245">
    <property type="entry name" value="SPRY DOMAIN CONTAINING SOCS BOX PROTEIN"/>
    <property type="match status" value="1"/>
</dbReference>
<dbReference type="GO" id="GO:0043161">
    <property type="term" value="P:proteasome-mediated ubiquitin-dependent protein catabolic process"/>
    <property type="evidence" value="ECO:0007669"/>
    <property type="project" value="TreeGrafter"/>
</dbReference>
<dbReference type="PROSITE" id="PS50188">
    <property type="entry name" value="B302_SPRY"/>
    <property type="match status" value="1"/>
</dbReference>
<dbReference type="InterPro" id="IPR003877">
    <property type="entry name" value="SPRY_dom"/>
</dbReference>
<dbReference type="SMART" id="SM00449">
    <property type="entry name" value="SPRY"/>
    <property type="match status" value="1"/>
</dbReference>
<sequence>MLTSRSRGNEERQRAAKPYCQCWNDSRPTPWEPPGGCSCGEHSHISEWCWEIPDTTGTSWVTICPEQKQVTFHPFYSSGTAAVKGDTPLVNDYHYYWEVKMLTEPYGTDIMVGLGTSKVDMADSLFTFTSFLGRDAESYGLSYTGALRHNATVTKDNTGFCKGSIIGVKVDLWQGTLEFYLNRKSQGISFYNLRRHQALYPMICSTAAKSSMRLIYAASWQASLMVDAVKILAASVNGELVLPPGLHSTLKSQFWLTLPNQKCILDEEEAKPETSQSNKPITNLLTDAFPSYINGLYVDTLEHDYPIVVWQ</sequence>
<dbReference type="InterPro" id="IPR035754">
    <property type="entry name" value="SPRY_SPSB3"/>
</dbReference>
<evidence type="ECO:0000256" key="1">
    <source>
        <dbReference type="ARBA" id="ARBA00022786"/>
    </source>
</evidence>
<evidence type="ECO:0000259" key="2">
    <source>
        <dbReference type="PROSITE" id="PS50188"/>
    </source>
</evidence>
<dbReference type="InterPro" id="IPR043136">
    <property type="entry name" value="B30.2/SPRY_sf"/>
</dbReference>
<dbReference type="FunCoup" id="A0A7E5WDL0">
    <property type="interactions" value="100"/>
</dbReference>
<name>A0A7E5WDL0_TRINI</name>
<dbReference type="Proteomes" id="UP000322000">
    <property type="component" value="Chromosome 16"/>
</dbReference>
<accession>A0A7E5WDL0</accession>
<dbReference type="Gene3D" id="2.60.120.920">
    <property type="match status" value="1"/>
</dbReference>
<feature type="domain" description="B30.2/SPRY" evidence="2">
    <location>
        <begin position="1"/>
        <end position="221"/>
    </location>
</feature>
<dbReference type="GeneID" id="113501757"/>
<dbReference type="RefSeq" id="XP_026738783.1">
    <property type="nucleotide sequence ID" value="XM_026882982.1"/>
</dbReference>
<evidence type="ECO:0000313" key="3">
    <source>
        <dbReference type="Proteomes" id="UP000322000"/>
    </source>
</evidence>
<dbReference type="SUPFAM" id="SSF49899">
    <property type="entry name" value="Concanavalin A-like lectins/glucanases"/>
    <property type="match status" value="1"/>
</dbReference>
<evidence type="ECO:0000313" key="4">
    <source>
        <dbReference type="RefSeq" id="XP_026738783.1"/>
    </source>
</evidence>
<dbReference type="Pfam" id="PF00622">
    <property type="entry name" value="SPRY"/>
    <property type="match status" value="1"/>
</dbReference>
<gene>
    <name evidence="4" type="primary">LOC113501757</name>
</gene>
<dbReference type="PANTHER" id="PTHR12245:SF5">
    <property type="entry name" value="SPRY DOMAIN-CONTAINING SOCS BOX PROTEIN 3"/>
    <property type="match status" value="1"/>
</dbReference>
<proteinExistence type="predicted"/>
<dbReference type="GO" id="GO:0019005">
    <property type="term" value="C:SCF ubiquitin ligase complex"/>
    <property type="evidence" value="ECO:0007669"/>
    <property type="project" value="TreeGrafter"/>
</dbReference>